<reference evidence="1" key="1">
    <citation type="submission" date="2017-11" db="EMBL/GenBank/DDBJ databases">
        <title>Three new genomes from thermophilic consortium.</title>
        <authorList>
            <person name="Quaggio R."/>
            <person name="Amgarten D."/>
            <person name="Setubal J.C."/>
        </authorList>
    </citation>
    <scope>NUCLEOTIDE SEQUENCE</scope>
    <source>
        <strain evidence="1">ZCTH01-B2</strain>
    </source>
</reference>
<sequence>MQRTYPAPAPLPWPPPVLPAPGPAALGPAGVQGGRGTGVPGVAFVPVTAVAPPAQPGGPHPLPALPPCPLPWGFPNPFAIRAAVVPAPPAQSGSQSWPARPGMVTVTGPAGYLPGIGYFDPLQVAAAAAPLLEAAAQTPPGPYAPPAP</sequence>
<accession>A0A953I9B5</accession>
<protein>
    <submittedName>
        <fullName evidence="1">Uncharacterized protein</fullName>
    </submittedName>
</protein>
<dbReference type="Proteomes" id="UP000732377">
    <property type="component" value="Unassembled WGS sequence"/>
</dbReference>
<dbReference type="RefSeq" id="WP_011195966.1">
    <property type="nucleotide sequence ID" value="NZ_PIUK01000079.1"/>
</dbReference>
<evidence type="ECO:0000313" key="2">
    <source>
        <dbReference type="Proteomes" id="UP000732377"/>
    </source>
</evidence>
<evidence type="ECO:0000313" key="1">
    <source>
        <dbReference type="EMBL" id="MBY6276419.1"/>
    </source>
</evidence>
<name>A0A953I9B5_SYMTR</name>
<dbReference type="AlphaFoldDB" id="A0A953I9B5"/>
<organism evidence="1 2">
    <name type="scientific">Symbiobacterium thermophilum</name>
    <dbReference type="NCBI Taxonomy" id="2734"/>
    <lineage>
        <taxon>Bacteria</taxon>
        <taxon>Bacillati</taxon>
        <taxon>Bacillota</taxon>
        <taxon>Clostridia</taxon>
        <taxon>Eubacteriales</taxon>
        <taxon>Symbiobacteriaceae</taxon>
        <taxon>Symbiobacterium</taxon>
    </lineage>
</organism>
<dbReference type="EMBL" id="PIUK01000079">
    <property type="protein sequence ID" value="MBY6276419.1"/>
    <property type="molecule type" value="Genomic_DNA"/>
</dbReference>
<proteinExistence type="predicted"/>
<gene>
    <name evidence="1" type="ORF">CWE10_09435</name>
</gene>
<comment type="caution">
    <text evidence="1">The sequence shown here is derived from an EMBL/GenBank/DDBJ whole genome shotgun (WGS) entry which is preliminary data.</text>
</comment>